<dbReference type="AlphaFoldDB" id="A0A2C6MFJ1"/>
<name>A0A2C6MFJ1_9FIRM</name>
<accession>A0A2C6MFJ1</accession>
<feature type="transmembrane region" description="Helical" evidence="1">
    <location>
        <begin position="32"/>
        <end position="52"/>
    </location>
</feature>
<evidence type="ECO:0000313" key="3">
    <source>
        <dbReference type="Proteomes" id="UP000222564"/>
    </source>
</evidence>
<dbReference type="Proteomes" id="UP000222564">
    <property type="component" value="Unassembled WGS sequence"/>
</dbReference>
<sequence>MLAFIRKTGLLERPTCPECGSQNTSTARLVKLAAGFGVGIILSVFCYLFGFIYPLGRLMIPFLLFFGLILAVTPSLGKYCCLACDAYWDPENPKVVWRPRPPGI</sequence>
<reference evidence="2 3" key="1">
    <citation type="submission" date="2013-09" db="EMBL/GenBank/DDBJ databases">
        <title>Biodegradation of hydrocarbons in the deep terrestrial subsurface : characterization of a microbial consortium composed of two Desulfotomaculum species originating from a deep geological formation.</title>
        <authorList>
            <person name="Aullo T."/>
            <person name="Berlendis S."/>
            <person name="Lascourreges J.-F."/>
            <person name="Dessort D."/>
            <person name="Saint-Laurent S."/>
            <person name="Schraauwers B."/>
            <person name="Mas J."/>
            <person name="Magot M."/>
            <person name="Ranchou-Peyruse A."/>
        </authorList>
    </citation>
    <scope>NUCLEOTIDE SEQUENCE [LARGE SCALE GENOMIC DNA]</scope>
    <source>
        <strain evidence="2 3">Bs107</strain>
    </source>
</reference>
<evidence type="ECO:0000313" key="2">
    <source>
        <dbReference type="EMBL" id="PHJ38435.1"/>
    </source>
</evidence>
<proteinExistence type="predicted"/>
<evidence type="ECO:0000256" key="1">
    <source>
        <dbReference type="SAM" id="Phobius"/>
    </source>
</evidence>
<keyword evidence="1" id="KW-0812">Transmembrane</keyword>
<dbReference type="OrthoDB" id="1808288at2"/>
<organism evidence="2 3">
    <name type="scientific">Desulforamulus profundi</name>
    <dbReference type="NCBI Taxonomy" id="1383067"/>
    <lineage>
        <taxon>Bacteria</taxon>
        <taxon>Bacillati</taxon>
        <taxon>Bacillota</taxon>
        <taxon>Clostridia</taxon>
        <taxon>Eubacteriales</taxon>
        <taxon>Peptococcaceae</taxon>
        <taxon>Desulforamulus</taxon>
    </lineage>
</organism>
<gene>
    <name evidence="2" type="ORF">P378_09610</name>
</gene>
<dbReference type="RefSeq" id="WP_099082954.1">
    <property type="nucleotide sequence ID" value="NZ_AWQQ01000049.1"/>
</dbReference>
<keyword evidence="3" id="KW-1185">Reference proteome</keyword>
<feature type="transmembrane region" description="Helical" evidence="1">
    <location>
        <begin position="58"/>
        <end position="77"/>
    </location>
</feature>
<dbReference type="EMBL" id="AWQQ01000049">
    <property type="protein sequence ID" value="PHJ38435.1"/>
    <property type="molecule type" value="Genomic_DNA"/>
</dbReference>
<keyword evidence="1" id="KW-1133">Transmembrane helix</keyword>
<comment type="caution">
    <text evidence="2">The sequence shown here is derived from an EMBL/GenBank/DDBJ whole genome shotgun (WGS) entry which is preliminary data.</text>
</comment>
<protein>
    <submittedName>
        <fullName evidence="2">Uncharacterized protein</fullName>
    </submittedName>
</protein>
<keyword evidence="1" id="KW-0472">Membrane</keyword>